<evidence type="ECO:0000256" key="3">
    <source>
        <dbReference type="ARBA" id="ARBA00022960"/>
    </source>
</evidence>
<dbReference type="EMBL" id="JAFBDT010000001">
    <property type="protein sequence ID" value="MBM7560754.1"/>
    <property type="molecule type" value="Genomic_DNA"/>
</dbReference>
<comment type="subcellular location">
    <subcellularLocation>
        <location evidence="1">Membrane</location>
        <topology evidence="1">Multi-pass membrane protein</topology>
    </subcellularLocation>
</comment>
<evidence type="ECO:0000256" key="4">
    <source>
        <dbReference type="ARBA" id="ARBA00022989"/>
    </source>
</evidence>
<gene>
    <name evidence="7" type="ORF">JOC49_000263</name>
</gene>
<dbReference type="RefSeq" id="WP_204661398.1">
    <property type="nucleotide sequence ID" value="NZ_JAFBDT010000001.1"/>
</dbReference>
<accession>A0ABS2MMX5</accession>
<feature type="transmembrane region" description="Helical" evidence="6">
    <location>
        <begin position="338"/>
        <end position="360"/>
    </location>
</feature>
<keyword evidence="5 6" id="KW-0472">Membrane</keyword>
<feature type="transmembrane region" description="Helical" evidence="6">
    <location>
        <begin position="44"/>
        <end position="64"/>
    </location>
</feature>
<name>A0ABS2MMX5_9FIRM</name>
<keyword evidence="4 6" id="KW-1133">Transmembrane helix</keyword>
<feature type="transmembrane region" description="Helical" evidence="6">
    <location>
        <begin position="262"/>
        <end position="289"/>
    </location>
</feature>
<feature type="transmembrane region" description="Helical" evidence="6">
    <location>
        <begin position="301"/>
        <end position="318"/>
    </location>
</feature>
<evidence type="ECO:0000313" key="7">
    <source>
        <dbReference type="EMBL" id="MBM7560754.1"/>
    </source>
</evidence>
<feature type="transmembrane region" description="Helical" evidence="6">
    <location>
        <begin position="183"/>
        <end position="199"/>
    </location>
</feature>
<comment type="caution">
    <text evidence="7">The sequence shown here is derived from an EMBL/GenBank/DDBJ whole genome shotgun (WGS) entry which is preliminary data.</text>
</comment>
<evidence type="ECO:0000256" key="1">
    <source>
        <dbReference type="ARBA" id="ARBA00004141"/>
    </source>
</evidence>
<keyword evidence="3" id="KW-0133">Cell shape</keyword>
<evidence type="ECO:0000256" key="2">
    <source>
        <dbReference type="ARBA" id="ARBA00022692"/>
    </source>
</evidence>
<evidence type="ECO:0000256" key="6">
    <source>
        <dbReference type="SAM" id="Phobius"/>
    </source>
</evidence>
<feature type="transmembrane region" description="Helical" evidence="6">
    <location>
        <begin position="76"/>
        <end position="95"/>
    </location>
</feature>
<keyword evidence="2 6" id="KW-0812">Transmembrane</keyword>
<dbReference type="InterPro" id="IPR001182">
    <property type="entry name" value="FtsW/RodA"/>
</dbReference>
<dbReference type="Pfam" id="PF01098">
    <property type="entry name" value="FTSW_RODA_SPOVE"/>
    <property type="match status" value="1"/>
</dbReference>
<protein>
    <submittedName>
        <fullName evidence="7">Rod shape determining protein RodA</fullName>
    </submittedName>
</protein>
<evidence type="ECO:0000313" key="8">
    <source>
        <dbReference type="Proteomes" id="UP000767854"/>
    </source>
</evidence>
<proteinExistence type="predicted"/>
<sequence>MNFRKILSQFDYLLIVIVLIIFSVGLLTIASATDFMNLGITREVKMQVVAFSLGIAAIILLQFINYEIFGMFYKSIYVLGILLLLLVYVPGLGVVREGSRRWIDIGLINIQTSELAKLAYILFYAKFLEKIGGIKGIKEIFKSLLVLAPYLVLVLKQPDLGTSLVFVFVTFGMMLVSGLKYRYVVLGVGTLGIAMPFIYPRLENHQRVRIDAFLNPEDLSLPGNYQVLQSKITIGSGRMYGKGLFEGVYHRLNYLPVQESDFIFAVFVEETGFVGGLALISMYFFFLMRMIHLSRKTKDDFGSYAIIGITFMFAFQIIENIAMTMGKLPVTGITLPFFSYGATAVLTSMLAIGLVETIYLRRQKGTFTHF</sequence>
<evidence type="ECO:0000256" key="5">
    <source>
        <dbReference type="ARBA" id="ARBA00023136"/>
    </source>
</evidence>
<organism evidence="7 8">
    <name type="scientific">Fusibacter tunisiensis</name>
    <dbReference type="NCBI Taxonomy" id="1008308"/>
    <lineage>
        <taxon>Bacteria</taxon>
        <taxon>Bacillati</taxon>
        <taxon>Bacillota</taxon>
        <taxon>Clostridia</taxon>
        <taxon>Eubacteriales</taxon>
        <taxon>Eubacteriales Family XII. Incertae Sedis</taxon>
        <taxon>Fusibacter</taxon>
    </lineage>
</organism>
<feature type="transmembrane region" description="Helical" evidence="6">
    <location>
        <begin position="12"/>
        <end position="32"/>
    </location>
</feature>
<dbReference type="PANTHER" id="PTHR30474">
    <property type="entry name" value="CELL CYCLE PROTEIN"/>
    <property type="match status" value="1"/>
</dbReference>
<reference evidence="7 8" key="1">
    <citation type="submission" date="2021-01" db="EMBL/GenBank/DDBJ databases">
        <title>Genomic Encyclopedia of Type Strains, Phase IV (KMG-IV): sequencing the most valuable type-strain genomes for metagenomic binning, comparative biology and taxonomic classification.</title>
        <authorList>
            <person name="Goeker M."/>
        </authorList>
    </citation>
    <scope>NUCLEOTIDE SEQUENCE [LARGE SCALE GENOMIC DNA]</scope>
    <source>
        <strain evidence="7 8">DSM 24436</strain>
    </source>
</reference>
<feature type="transmembrane region" description="Helical" evidence="6">
    <location>
        <begin position="160"/>
        <end position="176"/>
    </location>
</feature>
<dbReference type="PANTHER" id="PTHR30474:SF1">
    <property type="entry name" value="PEPTIDOGLYCAN GLYCOSYLTRANSFERASE MRDB"/>
    <property type="match status" value="1"/>
</dbReference>
<keyword evidence="8" id="KW-1185">Reference proteome</keyword>
<dbReference type="Proteomes" id="UP000767854">
    <property type="component" value="Unassembled WGS sequence"/>
</dbReference>